<evidence type="ECO:0000313" key="3">
    <source>
        <dbReference type="Proteomes" id="UP000070544"/>
    </source>
</evidence>
<feature type="compositionally biased region" description="Basic residues" evidence="1">
    <location>
        <begin position="143"/>
        <end position="160"/>
    </location>
</feature>
<evidence type="ECO:0000256" key="1">
    <source>
        <dbReference type="SAM" id="MobiDB-lite"/>
    </source>
</evidence>
<reference evidence="2 3" key="1">
    <citation type="journal article" date="2015" name="Genome Biol. Evol.">
        <title>Phylogenomic analyses indicate that early fungi evolved digesting cell walls of algal ancestors of land plants.</title>
        <authorList>
            <person name="Chang Y."/>
            <person name="Wang S."/>
            <person name="Sekimoto S."/>
            <person name="Aerts A.L."/>
            <person name="Choi C."/>
            <person name="Clum A."/>
            <person name="LaButti K.M."/>
            <person name="Lindquist E.A."/>
            <person name="Yee Ngan C."/>
            <person name="Ohm R.A."/>
            <person name="Salamov A.A."/>
            <person name="Grigoriev I.V."/>
            <person name="Spatafora J.W."/>
            <person name="Berbee M.L."/>
        </authorList>
    </citation>
    <scope>NUCLEOTIDE SEQUENCE [LARGE SCALE GENOMIC DNA]</scope>
    <source>
        <strain evidence="2 3">JEL478</strain>
    </source>
</reference>
<dbReference type="AlphaFoldDB" id="A0A139A0W3"/>
<keyword evidence="3" id="KW-1185">Reference proteome</keyword>
<feature type="compositionally biased region" description="Basic and acidic residues" evidence="1">
    <location>
        <begin position="121"/>
        <end position="142"/>
    </location>
</feature>
<sequence>MPNNKTRAILECSKTNTRVIIYSQPRIAPNYEADSIGVRITNHARTRFNRKSSRLSTEVFRSSIHLCPCTKFHVIFILDPKRYVSSPHPSRTSSVAALSDAALRRGPSFDPPPCLPILDPYSRHTHDQTSGEGFEHEIDRQRDKRLKPRRKRVGRRMGWT</sequence>
<name>A0A139A0W3_GONPJ</name>
<protein>
    <submittedName>
        <fullName evidence="2">Uncharacterized protein</fullName>
    </submittedName>
</protein>
<dbReference type="EMBL" id="KQ965827">
    <property type="protein sequence ID" value="KXS10417.1"/>
    <property type="molecule type" value="Genomic_DNA"/>
</dbReference>
<proteinExistence type="predicted"/>
<organism evidence="2 3">
    <name type="scientific">Gonapodya prolifera (strain JEL478)</name>
    <name type="common">Monoblepharis prolifera</name>
    <dbReference type="NCBI Taxonomy" id="1344416"/>
    <lineage>
        <taxon>Eukaryota</taxon>
        <taxon>Fungi</taxon>
        <taxon>Fungi incertae sedis</taxon>
        <taxon>Chytridiomycota</taxon>
        <taxon>Chytridiomycota incertae sedis</taxon>
        <taxon>Monoblepharidomycetes</taxon>
        <taxon>Monoblepharidales</taxon>
        <taxon>Gonapodyaceae</taxon>
        <taxon>Gonapodya</taxon>
    </lineage>
</organism>
<dbReference type="Proteomes" id="UP000070544">
    <property type="component" value="Unassembled WGS sequence"/>
</dbReference>
<gene>
    <name evidence="2" type="ORF">M427DRAFT_139559</name>
</gene>
<feature type="region of interest" description="Disordered" evidence="1">
    <location>
        <begin position="121"/>
        <end position="160"/>
    </location>
</feature>
<evidence type="ECO:0000313" key="2">
    <source>
        <dbReference type="EMBL" id="KXS10417.1"/>
    </source>
</evidence>
<accession>A0A139A0W3</accession>